<evidence type="ECO:0000256" key="1">
    <source>
        <dbReference type="SAM" id="MobiDB-lite"/>
    </source>
</evidence>
<keyword evidence="3" id="KW-1185">Reference proteome</keyword>
<evidence type="ECO:0000313" key="3">
    <source>
        <dbReference type="Proteomes" id="UP000006591"/>
    </source>
</evidence>
<name>A0A0E0JCI3_ORYNI</name>
<sequence length="70" mass="7431">MLRPPHSAEKGMGDDGMLCAECSGERARATTACSAQSAQGRTSHRIGNGAEVLNETEKSRDASEQCVTDY</sequence>
<dbReference type="Gramene" id="ONIVA12G17810.2">
    <property type="protein sequence ID" value="ONIVA12G17810.2"/>
    <property type="gene ID" value="ONIVA12G17810"/>
</dbReference>
<feature type="region of interest" description="Disordered" evidence="1">
    <location>
        <begin position="34"/>
        <end position="70"/>
    </location>
</feature>
<proteinExistence type="predicted"/>
<protein>
    <submittedName>
        <fullName evidence="2">Uncharacterized protein</fullName>
    </submittedName>
</protein>
<organism evidence="2">
    <name type="scientific">Oryza nivara</name>
    <name type="common">Indian wild rice</name>
    <name type="synonym">Oryza sativa f. spontanea</name>
    <dbReference type="NCBI Taxonomy" id="4536"/>
    <lineage>
        <taxon>Eukaryota</taxon>
        <taxon>Viridiplantae</taxon>
        <taxon>Streptophyta</taxon>
        <taxon>Embryophyta</taxon>
        <taxon>Tracheophyta</taxon>
        <taxon>Spermatophyta</taxon>
        <taxon>Magnoliopsida</taxon>
        <taxon>Liliopsida</taxon>
        <taxon>Poales</taxon>
        <taxon>Poaceae</taxon>
        <taxon>BOP clade</taxon>
        <taxon>Oryzoideae</taxon>
        <taxon>Oryzeae</taxon>
        <taxon>Oryzinae</taxon>
        <taxon>Oryza</taxon>
    </lineage>
</organism>
<reference evidence="2" key="2">
    <citation type="submission" date="2018-04" db="EMBL/GenBank/DDBJ databases">
        <title>OnivRS2 (Oryza nivara Reference Sequence Version 2).</title>
        <authorList>
            <person name="Zhang J."/>
            <person name="Kudrna D."/>
            <person name="Lee S."/>
            <person name="Talag J."/>
            <person name="Rajasekar S."/>
            <person name="Welchert J."/>
            <person name="Hsing Y.-I."/>
            <person name="Wing R.A."/>
        </authorList>
    </citation>
    <scope>NUCLEOTIDE SEQUENCE [LARGE SCALE GENOMIC DNA]</scope>
    <source>
        <strain evidence="2">SL10</strain>
    </source>
</reference>
<dbReference type="EnsemblPlants" id="ONIVA12G17810.2">
    <property type="protein sequence ID" value="ONIVA12G17810.2"/>
    <property type="gene ID" value="ONIVA12G17810"/>
</dbReference>
<reference evidence="2" key="1">
    <citation type="submission" date="2015-04" db="UniProtKB">
        <authorList>
            <consortium name="EnsemblPlants"/>
        </authorList>
    </citation>
    <scope>IDENTIFICATION</scope>
    <source>
        <strain evidence="2">SL10</strain>
    </source>
</reference>
<dbReference type="AlphaFoldDB" id="A0A0E0JCI3"/>
<dbReference type="HOGENOM" id="CLU_2762130_0_0_1"/>
<accession>A0A0E0JCI3</accession>
<dbReference type="Proteomes" id="UP000006591">
    <property type="component" value="Chromosome 12"/>
</dbReference>
<evidence type="ECO:0000313" key="2">
    <source>
        <dbReference type="EnsemblPlants" id="ONIVA12G17810.2"/>
    </source>
</evidence>